<feature type="compositionally biased region" description="Basic and acidic residues" evidence="1">
    <location>
        <begin position="160"/>
        <end position="179"/>
    </location>
</feature>
<organism evidence="2 3">
    <name type="scientific">Frankliniella occidentalis</name>
    <name type="common">Western flower thrips</name>
    <name type="synonym">Euthrips occidentalis</name>
    <dbReference type="NCBI Taxonomy" id="133901"/>
    <lineage>
        <taxon>Eukaryota</taxon>
        <taxon>Metazoa</taxon>
        <taxon>Ecdysozoa</taxon>
        <taxon>Arthropoda</taxon>
        <taxon>Hexapoda</taxon>
        <taxon>Insecta</taxon>
        <taxon>Pterygota</taxon>
        <taxon>Neoptera</taxon>
        <taxon>Paraneoptera</taxon>
        <taxon>Thysanoptera</taxon>
        <taxon>Terebrantia</taxon>
        <taxon>Thripoidea</taxon>
        <taxon>Thripidae</taxon>
        <taxon>Frankliniella</taxon>
    </lineage>
</organism>
<feature type="compositionally biased region" description="Acidic residues" evidence="1">
    <location>
        <begin position="128"/>
        <end position="143"/>
    </location>
</feature>
<dbReference type="AlphaFoldDB" id="A0A9C6XWG0"/>
<feature type="region of interest" description="Disordered" evidence="1">
    <location>
        <begin position="273"/>
        <end position="296"/>
    </location>
</feature>
<keyword evidence="2" id="KW-1185">Reference proteome</keyword>
<name>A0A9C6XWG0_FRAOC</name>
<gene>
    <name evidence="3" type="primary">LOC127752338</name>
</gene>
<reference evidence="3" key="1">
    <citation type="submission" date="2025-08" db="UniProtKB">
        <authorList>
            <consortium name="RefSeq"/>
        </authorList>
    </citation>
    <scope>IDENTIFICATION</scope>
    <source>
        <tissue evidence="3">Whole organism</tissue>
    </source>
</reference>
<dbReference type="KEGG" id="foc:127752338"/>
<dbReference type="RefSeq" id="XP_052133362.1">
    <property type="nucleotide sequence ID" value="XM_052277402.1"/>
</dbReference>
<dbReference type="Proteomes" id="UP000504606">
    <property type="component" value="Unplaced"/>
</dbReference>
<feature type="compositionally biased region" description="Basic and acidic residues" evidence="1">
    <location>
        <begin position="66"/>
        <end position="107"/>
    </location>
</feature>
<evidence type="ECO:0000256" key="1">
    <source>
        <dbReference type="SAM" id="MobiDB-lite"/>
    </source>
</evidence>
<evidence type="ECO:0000313" key="2">
    <source>
        <dbReference type="Proteomes" id="UP000504606"/>
    </source>
</evidence>
<sequence length="296" mass="31656">MRKTTRRKDKRSQVPAKLNPTTAATCRVDSGLTTSQEAKQNNDDDDEKDDFLDGDDDDDDNTTSDVADKGASMEKEESKEKDKIKGKNRESAKGGKEADDSSQEEGKKRSKNVSEESEDAADNVPKDDDNDEDEDDDDDDEAVQPDGSSSNEALANAEKLPFRTAEEEVAGKGESEAEFEKISKPIEVEIVGADSKQAALNVTAAERLSDSDQLDTTAAPIASVSVKRPKKSPDGELHMIAVNVTSNQKRTRVGKRGAGPGPTVCIATAYDDSASAADHKGTPAAASSPYATADYH</sequence>
<accession>A0A9C6XWG0</accession>
<dbReference type="GeneID" id="127752338"/>
<feature type="compositionally biased region" description="Basic residues" evidence="1">
    <location>
        <begin position="1"/>
        <end position="10"/>
    </location>
</feature>
<evidence type="ECO:0000313" key="3">
    <source>
        <dbReference type="RefSeq" id="XP_052133362.1"/>
    </source>
</evidence>
<feature type="region of interest" description="Disordered" evidence="1">
    <location>
        <begin position="1"/>
        <end position="179"/>
    </location>
</feature>
<feature type="compositionally biased region" description="Acidic residues" evidence="1">
    <location>
        <begin position="43"/>
        <end position="62"/>
    </location>
</feature>
<protein>
    <submittedName>
        <fullName evidence="3">Nucleolin-like</fullName>
    </submittedName>
</protein>
<proteinExistence type="predicted"/>